<dbReference type="AlphaFoldDB" id="A0A7Z0LP75"/>
<dbReference type="RefSeq" id="WP_179931848.1">
    <property type="nucleotide sequence ID" value="NZ_JACCDF010000027.1"/>
</dbReference>
<feature type="transmembrane region" description="Helical" evidence="1">
    <location>
        <begin position="27"/>
        <end position="52"/>
    </location>
</feature>
<dbReference type="EMBL" id="JACCDF010000027">
    <property type="protein sequence ID" value="NYS62594.1"/>
    <property type="molecule type" value="Genomic_DNA"/>
</dbReference>
<dbReference type="Proteomes" id="UP000586119">
    <property type="component" value="Unassembled WGS sequence"/>
</dbReference>
<sequence>MRKAKLFDLIPVEVHDDGLWDVDADGAAYFVLSLAAGFLLRIYTFMALDVLITEQE</sequence>
<evidence type="ECO:0000313" key="3">
    <source>
        <dbReference type="Proteomes" id="UP000586119"/>
    </source>
</evidence>
<evidence type="ECO:0000256" key="1">
    <source>
        <dbReference type="SAM" id="Phobius"/>
    </source>
</evidence>
<gene>
    <name evidence="2" type="ORF">HZS81_17715</name>
</gene>
<name>A0A7Z0LP75_9GAMM</name>
<proteinExistence type="predicted"/>
<comment type="caution">
    <text evidence="2">The sequence shown here is derived from an EMBL/GenBank/DDBJ whole genome shotgun (WGS) entry which is preliminary data.</text>
</comment>
<keyword evidence="1" id="KW-0812">Transmembrane</keyword>
<keyword evidence="1" id="KW-1133">Transmembrane helix</keyword>
<accession>A0A7Z0LP75</accession>
<evidence type="ECO:0000313" key="2">
    <source>
        <dbReference type="EMBL" id="NYS62594.1"/>
    </source>
</evidence>
<organism evidence="2 3">
    <name type="scientific">Vreelandella salicampi</name>
    <dbReference type="NCBI Taxonomy" id="1449798"/>
    <lineage>
        <taxon>Bacteria</taxon>
        <taxon>Pseudomonadati</taxon>
        <taxon>Pseudomonadota</taxon>
        <taxon>Gammaproteobacteria</taxon>
        <taxon>Oceanospirillales</taxon>
        <taxon>Halomonadaceae</taxon>
        <taxon>Vreelandella</taxon>
    </lineage>
</organism>
<protein>
    <submittedName>
        <fullName evidence="2">Uncharacterized protein</fullName>
    </submittedName>
</protein>
<keyword evidence="1" id="KW-0472">Membrane</keyword>
<keyword evidence="3" id="KW-1185">Reference proteome</keyword>
<reference evidence="2 3" key="1">
    <citation type="journal article" date="2015" name="Int. J. Syst. Evol. Microbiol.">
        <title>Halomonas salicampi sp. nov., a halotolerant and alkalitolerant bacterium isolated from a saltern soil.</title>
        <authorList>
            <person name="Lee J.C."/>
            <person name="Kim Y.S."/>
            <person name="Yun B.S."/>
            <person name="Whang K.S."/>
        </authorList>
    </citation>
    <scope>NUCLEOTIDE SEQUENCE [LARGE SCALE GENOMIC DNA]</scope>
    <source>
        <strain evidence="2 3">BH103</strain>
    </source>
</reference>